<gene>
    <name evidence="1" type="ORF">ACFPMF_14900</name>
</gene>
<dbReference type="RefSeq" id="WP_379846376.1">
    <property type="nucleotide sequence ID" value="NZ_JBHSMA010000004.1"/>
</dbReference>
<reference evidence="2" key="1">
    <citation type="journal article" date="2019" name="Int. J. Syst. Evol. Microbiol.">
        <title>The Global Catalogue of Microorganisms (GCM) 10K type strain sequencing project: providing services to taxonomists for standard genome sequencing and annotation.</title>
        <authorList>
            <consortium name="The Broad Institute Genomics Platform"/>
            <consortium name="The Broad Institute Genome Sequencing Center for Infectious Disease"/>
            <person name="Wu L."/>
            <person name="Ma J."/>
        </authorList>
    </citation>
    <scope>NUCLEOTIDE SEQUENCE [LARGE SCALE GENOMIC DNA]</scope>
    <source>
        <strain evidence="2">CCUG 55250</strain>
    </source>
</reference>
<name>A0ABW0IAT0_9BACT</name>
<keyword evidence="2" id="KW-1185">Reference proteome</keyword>
<sequence length="86" mass="10069">MHKRLITKREWSKIRKNPFVFQTLLVSGLLPIPSANAPEGSRKFLDFKKKAVFTENAKRGKPPFKYRILFGKKLRTAHINVEQYLV</sequence>
<proteinExistence type="predicted"/>
<comment type="caution">
    <text evidence="1">The sequence shown here is derived from an EMBL/GenBank/DDBJ whole genome shotgun (WGS) entry which is preliminary data.</text>
</comment>
<evidence type="ECO:0000313" key="2">
    <source>
        <dbReference type="Proteomes" id="UP001596106"/>
    </source>
</evidence>
<protein>
    <submittedName>
        <fullName evidence="1">Uncharacterized protein</fullName>
    </submittedName>
</protein>
<dbReference type="EMBL" id="JBHSMA010000004">
    <property type="protein sequence ID" value="MFC5410609.1"/>
    <property type="molecule type" value="Genomic_DNA"/>
</dbReference>
<dbReference type="Proteomes" id="UP001596106">
    <property type="component" value="Unassembled WGS sequence"/>
</dbReference>
<evidence type="ECO:0000313" key="1">
    <source>
        <dbReference type="EMBL" id="MFC5410609.1"/>
    </source>
</evidence>
<organism evidence="1 2">
    <name type="scientific">Larkinella bovis</name>
    <dbReference type="NCBI Taxonomy" id="683041"/>
    <lineage>
        <taxon>Bacteria</taxon>
        <taxon>Pseudomonadati</taxon>
        <taxon>Bacteroidota</taxon>
        <taxon>Cytophagia</taxon>
        <taxon>Cytophagales</taxon>
        <taxon>Spirosomataceae</taxon>
        <taxon>Larkinella</taxon>
    </lineage>
</organism>
<accession>A0ABW0IAT0</accession>